<dbReference type="InterPro" id="IPR051081">
    <property type="entry name" value="HTH_MetalResp_TranReg"/>
</dbReference>
<evidence type="ECO:0000259" key="4">
    <source>
        <dbReference type="PROSITE" id="PS50987"/>
    </source>
</evidence>
<dbReference type="InterPro" id="IPR036388">
    <property type="entry name" value="WH-like_DNA-bd_sf"/>
</dbReference>
<dbReference type="NCBIfam" id="NF033788">
    <property type="entry name" value="HTH_metalloreg"/>
    <property type="match status" value="1"/>
</dbReference>
<reference evidence="5 6" key="1">
    <citation type="submission" date="2018-08" db="EMBL/GenBank/DDBJ databases">
        <title>Sequencing the genomes of 1000 actinobacteria strains.</title>
        <authorList>
            <person name="Klenk H.-P."/>
        </authorList>
    </citation>
    <scope>NUCLEOTIDE SEQUENCE [LARGE SCALE GENOMIC DNA]</scope>
    <source>
        <strain evidence="5 6">DSM 22967</strain>
    </source>
</reference>
<dbReference type="GO" id="GO:0003677">
    <property type="term" value="F:DNA binding"/>
    <property type="evidence" value="ECO:0007669"/>
    <property type="project" value="UniProtKB-KW"/>
</dbReference>
<dbReference type="GO" id="GO:0003700">
    <property type="term" value="F:DNA-binding transcription factor activity"/>
    <property type="evidence" value="ECO:0007669"/>
    <property type="project" value="InterPro"/>
</dbReference>
<name>A0A3D9URT9_9MICO</name>
<dbReference type="InterPro" id="IPR036390">
    <property type="entry name" value="WH_DNA-bd_sf"/>
</dbReference>
<dbReference type="EMBL" id="QTUA01000001">
    <property type="protein sequence ID" value="REF29355.1"/>
    <property type="molecule type" value="Genomic_DNA"/>
</dbReference>
<keyword evidence="3" id="KW-0804">Transcription</keyword>
<evidence type="ECO:0000313" key="5">
    <source>
        <dbReference type="EMBL" id="REF29355.1"/>
    </source>
</evidence>
<keyword evidence="2" id="KW-0238">DNA-binding</keyword>
<keyword evidence="1" id="KW-0805">Transcription regulation</keyword>
<dbReference type="PROSITE" id="PS50987">
    <property type="entry name" value="HTH_ARSR_2"/>
    <property type="match status" value="1"/>
</dbReference>
<evidence type="ECO:0000256" key="3">
    <source>
        <dbReference type="ARBA" id="ARBA00023163"/>
    </source>
</evidence>
<evidence type="ECO:0000313" key="6">
    <source>
        <dbReference type="Proteomes" id="UP000256253"/>
    </source>
</evidence>
<dbReference type="AlphaFoldDB" id="A0A3D9URT9"/>
<gene>
    <name evidence="5" type="ORF">DFJ65_0293</name>
</gene>
<evidence type="ECO:0000256" key="2">
    <source>
        <dbReference type="ARBA" id="ARBA00023125"/>
    </source>
</evidence>
<dbReference type="SUPFAM" id="SSF46785">
    <property type="entry name" value="Winged helix' DNA-binding domain"/>
    <property type="match status" value="1"/>
</dbReference>
<evidence type="ECO:0000256" key="1">
    <source>
        <dbReference type="ARBA" id="ARBA00023015"/>
    </source>
</evidence>
<proteinExistence type="predicted"/>
<feature type="domain" description="HTH arsR-type" evidence="4">
    <location>
        <begin position="27"/>
        <end position="118"/>
    </location>
</feature>
<dbReference type="PANTHER" id="PTHR33154:SF18">
    <property type="entry name" value="ARSENICAL RESISTANCE OPERON REPRESSOR"/>
    <property type="match status" value="1"/>
</dbReference>
<keyword evidence="6" id="KW-1185">Reference proteome</keyword>
<dbReference type="PANTHER" id="PTHR33154">
    <property type="entry name" value="TRANSCRIPTIONAL REGULATOR, ARSR FAMILY"/>
    <property type="match status" value="1"/>
</dbReference>
<dbReference type="CDD" id="cd00090">
    <property type="entry name" value="HTH_ARSR"/>
    <property type="match status" value="1"/>
</dbReference>
<dbReference type="Pfam" id="PF01022">
    <property type="entry name" value="HTH_5"/>
    <property type="match status" value="1"/>
</dbReference>
<dbReference type="Gene3D" id="1.10.10.10">
    <property type="entry name" value="Winged helix-like DNA-binding domain superfamily/Winged helix DNA-binding domain"/>
    <property type="match status" value="1"/>
</dbReference>
<dbReference type="OrthoDB" id="3628603at2"/>
<comment type="caution">
    <text evidence="5">The sequence shown here is derived from an EMBL/GenBank/DDBJ whole genome shotgun (WGS) entry which is preliminary data.</text>
</comment>
<accession>A0A3D9URT9</accession>
<dbReference type="InterPro" id="IPR011991">
    <property type="entry name" value="ArsR-like_HTH"/>
</dbReference>
<dbReference type="InterPro" id="IPR001845">
    <property type="entry name" value="HTH_ArsR_DNA-bd_dom"/>
</dbReference>
<dbReference type="PRINTS" id="PR00778">
    <property type="entry name" value="HTHARSR"/>
</dbReference>
<protein>
    <submittedName>
        <fullName evidence="5">ArsR family transcriptional regulator</fullName>
    </submittedName>
</protein>
<sequence>MTTTQTSTAAANTTDACGEACAPGAGLDVADAERAAAVFKALADPVRLRLFTRIAGCEGQTCVCDIQDVGVSQPTVSHHLRKLREAGLIDCERRGTWVYYWAVPGGLEALDGVFSVGR</sequence>
<dbReference type="Proteomes" id="UP000256253">
    <property type="component" value="Unassembled WGS sequence"/>
</dbReference>
<dbReference type="SMART" id="SM00418">
    <property type="entry name" value="HTH_ARSR"/>
    <property type="match status" value="1"/>
</dbReference>
<dbReference type="RefSeq" id="WP_115921478.1">
    <property type="nucleotide sequence ID" value="NZ_QTUA01000001.1"/>
</dbReference>
<organism evidence="5 6">
    <name type="scientific">Calidifontibacter indicus</name>
    <dbReference type="NCBI Taxonomy" id="419650"/>
    <lineage>
        <taxon>Bacteria</taxon>
        <taxon>Bacillati</taxon>
        <taxon>Actinomycetota</taxon>
        <taxon>Actinomycetes</taxon>
        <taxon>Micrococcales</taxon>
        <taxon>Dermacoccaceae</taxon>
        <taxon>Calidifontibacter</taxon>
    </lineage>
</organism>